<evidence type="ECO:0000259" key="5">
    <source>
        <dbReference type="Pfam" id="PF13407"/>
    </source>
</evidence>
<dbReference type="AlphaFoldDB" id="A0A7V7UC82"/>
<evidence type="ECO:0000313" key="7">
    <source>
        <dbReference type="Proteomes" id="UP000461768"/>
    </source>
</evidence>
<gene>
    <name evidence="6" type="ORF">F7O84_14160</name>
</gene>
<accession>A0A7V7UC82</accession>
<reference evidence="6 7" key="1">
    <citation type="submission" date="2019-09" db="EMBL/GenBank/DDBJ databases">
        <authorList>
            <person name="Valk L.C."/>
        </authorList>
    </citation>
    <scope>NUCLEOTIDE SEQUENCE [LARGE SCALE GENOMIC DNA]</scope>
    <source>
        <strain evidence="6">GalUA</strain>
    </source>
</reference>
<dbReference type="EMBL" id="WAGX01000005">
    <property type="protein sequence ID" value="KAB1438665.1"/>
    <property type="molecule type" value="Genomic_DNA"/>
</dbReference>
<dbReference type="Gene3D" id="3.40.50.2300">
    <property type="match status" value="2"/>
</dbReference>
<evidence type="ECO:0000256" key="3">
    <source>
        <dbReference type="ARBA" id="ARBA00022729"/>
    </source>
</evidence>
<dbReference type="RefSeq" id="WP_151146481.1">
    <property type="nucleotide sequence ID" value="NZ_WAGX01000005.1"/>
</dbReference>
<feature type="domain" description="Periplasmic binding protein" evidence="5">
    <location>
        <begin position="56"/>
        <end position="312"/>
    </location>
</feature>
<comment type="subcellular location">
    <subcellularLocation>
        <location evidence="1">Cell envelope</location>
    </subcellularLocation>
</comment>
<dbReference type="OrthoDB" id="6196975at2"/>
<keyword evidence="4" id="KW-0472">Membrane</keyword>
<keyword evidence="4" id="KW-1133">Transmembrane helix</keyword>
<keyword evidence="3" id="KW-0732">Signal</keyword>
<comment type="similarity">
    <text evidence="2">Belongs to the bacterial solute-binding protein 2 family.</text>
</comment>
<name>A0A7V7UC82_9FIRM</name>
<evidence type="ECO:0000256" key="4">
    <source>
        <dbReference type="SAM" id="Phobius"/>
    </source>
</evidence>
<dbReference type="PANTHER" id="PTHR46847">
    <property type="entry name" value="D-ALLOSE-BINDING PERIPLASMIC PROTEIN-RELATED"/>
    <property type="match status" value="1"/>
</dbReference>
<dbReference type="InterPro" id="IPR025997">
    <property type="entry name" value="SBP_2_dom"/>
</dbReference>
<evidence type="ECO:0000256" key="2">
    <source>
        <dbReference type="ARBA" id="ARBA00007639"/>
    </source>
</evidence>
<reference evidence="6 7" key="2">
    <citation type="submission" date="2020-02" db="EMBL/GenBank/DDBJ databases">
        <title>Candidatus Galacturonibacter soehngenii shows hetero-acetogenic catabolism of galacturonic acid but lacks a canonical carbon monoxide dehydrogenase/acetyl-CoA synthase complex.</title>
        <authorList>
            <person name="Diender M."/>
            <person name="Stouten G.R."/>
            <person name="Petersen J.F."/>
            <person name="Nielsen P.H."/>
            <person name="Dueholm M.S."/>
            <person name="Pronk J.T."/>
            <person name="Van Loosdrecht M.C.M."/>
        </authorList>
    </citation>
    <scope>NUCLEOTIDE SEQUENCE [LARGE SCALE GENOMIC DNA]</scope>
    <source>
        <strain evidence="6">GalUA</strain>
    </source>
</reference>
<comment type="caution">
    <text evidence="6">The sequence shown here is derived from an EMBL/GenBank/DDBJ whole genome shotgun (WGS) entry which is preliminary data.</text>
</comment>
<organism evidence="6 7">
    <name type="scientific">Candidatus Galacturonatibacter soehngenii</name>
    <dbReference type="NCBI Taxonomy" id="2307010"/>
    <lineage>
        <taxon>Bacteria</taxon>
        <taxon>Bacillati</taxon>
        <taxon>Bacillota</taxon>
        <taxon>Clostridia</taxon>
        <taxon>Lachnospirales</taxon>
        <taxon>Lachnospiraceae</taxon>
        <taxon>Candidatus Galacturonatibacter</taxon>
    </lineage>
</organism>
<sequence>MKSKNLLSNKTMVWVLVIFLMIIIVLTGTSIVYLKNSLNVKQYDTVEYKPYNKHYAFIVDDKTDTFWDAVYKSAKAEGEKYNIFLEQSGKNLAVNYTKAQLLEIAIQSKVDGVIIEGDDSKSLSDLINTAVQKQIPVITILSDCTTSERQSFVGVNSYNMGQVYGEQVLKIAKEKEMDILVLMNSNTNNTIHNIIYAGIRDTLMKDSTKEDQYHLTALAINNKSTFGTEETVRDIFMNENSIPDIMICLDEVSTTSAYQAAVDYNKVGEVDIIGCYTSDTILTAIDREVINSTISIDYNELGKYCIDTLNEYNNTGHVSEYVSANINLITSENVGEYLIYDEETTK</sequence>
<evidence type="ECO:0000256" key="1">
    <source>
        <dbReference type="ARBA" id="ARBA00004196"/>
    </source>
</evidence>
<protein>
    <submittedName>
        <fullName evidence="6">Sugar ABC transporter substrate-binding protein</fullName>
    </submittedName>
</protein>
<dbReference type="Proteomes" id="UP000461768">
    <property type="component" value="Unassembled WGS sequence"/>
</dbReference>
<proteinExistence type="inferred from homology"/>
<dbReference type="SUPFAM" id="SSF53822">
    <property type="entry name" value="Periplasmic binding protein-like I"/>
    <property type="match status" value="1"/>
</dbReference>
<keyword evidence="4" id="KW-0812">Transmembrane</keyword>
<feature type="transmembrane region" description="Helical" evidence="4">
    <location>
        <begin position="12"/>
        <end position="34"/>
    </location>
</feature>
<evidence type="ECO:0000313" key="6">
    <source>
        <dbReference type="EMBL" id="KAB1438665.1"/>
    </source>
</evidence>
<keyword evidence="7" id="KW-1185">Reference proteome</keyword>
<dbReference type="InterPro" id="IPR028082">
    <property type="entry name" value="Peripla_BP_I"/>
</dbReference>
<dbReference type="Pfam" id="PF13407">
    <property type="entry name" value="Peripla_BP_4"/>
    <property type="match status" value="1"/>
</dbReference>
<dbReference type="PANTHER" id="PTHR46847:SF1">
    <property type="entry name" value="D-ALLOSE-BINDING PERIPLASMIC PROTEIN-RELATED"/>
    <property type="match status" value="1"/>
</dbReference>
<dbReference type="GO" id="GO:0030246">
    <property type="term" value="F:carbohydrate binding"/>
    <property type="evidence" value="ECO:0007669"/>
    <property type="project" value="UniProtKB-ARBA"/>
</dbReference>
<dbReference type="GO" id="GO:0030313">
    <property type="term" value="C:cell envelope"/>
    <property type="evidence" value="ECO:0007669"/>
    <property type="project" value="UniProtKB-SubCell"/>
</dbReference>